<keyword evidence="7" id="KW-1185">Reference proteome</keyword>
<dbReference type="Gene3D" id="2.160.20.10">
    <property type="entry name" value="Single-stranded right-handed beta-helix, Pectin lyase-like"/>
    <property type="match status" value="1"/>
</dbReference>
<dbReference type="SMART" id="SM00710">
    <property type="entry name" value="PbH1"/>
    <property type="match status" value="5"/>
</dbReference>
<dbReference type="RefSeq" id="WP_237874280.1">
    <property type="nucleotide sequence ID" value="NZ_JAKLTR010000010.1"/>
</dbReference>
<comment type="caution">
    <text evidence="6">The sequence shown here is derived from an EMBL/GenBank/DDBJ whole genome shotgun (WGS) entry which is preliminary data.</text>
</comment>
<reference evidence="6" key="1">
    <citation type="submission" date="2022-01" db="EMBL/GenBank/DDBJ databases">
        <authorList>
            <person name="Jo J.-H."/>
            <person name="Im W.-T."/>
        </authorList>
    </citation>
    <scope>NUCLEOTIDE SEQUENCE</scope>
    <source>
        <strain evidence="6">NA20</strain>
    </source>
</reference>
<dbReference type="PANTHER" id="PTHR31339:SF9">
    <property type="entry name" value="PLASMIN AND FIBRONECTIN-BINDING PROTEIN A"/>
    <property type="match status" value="1"/>
</dbReference>
<dbReference type="EMBL" id="JAKLTR010000010">
    <property type="protein sequence ID" value="MCG2615870.1"/>
    <property type="molecule type" value="Genomic_DNA"/>
</dbReference>
<feature type="chain" id="PRO_5046505454" evidence="5">
    <location>
        <begin position="25"/>
        <end position="509"/>
    </location>
</feature>
<dbReference type="Proteomes" id="UP001165367">
    <property type="component" value="Unassembled WGS sequence"/>
</dbReference>
<evidence type="ECO:0000256" key="5">
    <source>
        <dbReference type="SAM" id="SignalP"/>
    </source>
</evidence>
<keyword evidence="5" id="KW-0732">Signal</keyword>
<dbReference type="Pfam" id="PF00295">
    <property type="entry name" value="Glyco_hydro_28"/>
    <property type="match status" value="1"/>
</dbReference>
<dbReference type="InterPro" id="IPR011050">
    <property type="entry name" value="Pectin_lyase_fold/virulence"/>
</dbReference>
<keyword evidence="3 4" id="KW-0326">Glycosidase</keyword>
<dbReference type="SUPFAM" id="SSF51126">
    <property type="entry name" value="Pectin lyase-like"/>
    <property type="match status" value="1"/>
</dbReference>
<organism evidence="6 7">
    <name type="scientific">Terrimonas ginsenosidimutans</name>
    <dbReference type="NCBI Taxonomy" id="2908004"/>
    <lineage>
        <taxon>Bacteria</taxon>
        <taxon>Pseudomonadati</taxon>
        <taxon>Bacteroidota</taxon>
        <taxon>Chitinophagia</taxon>
        <taxon>Chitinophagales</taxon>
        <taxon>Chitinophagaceae</taxon>
        <taxon>Terrimonas</taxon>
    </lineage>
</organism>
<dbReference type="PANTHER" id="PTHR31339">
    <property type="entry name" value="PECTIN LYASE-RELATED"/>
    <property type="match status" value="1"/>
</dbReference>
<dbReference type="InterPro" id="IPR006626">
    <property type="entry name" value="PbH1"/>
</dbReference>
<sequence length="509" mass="55370">MMTRSLTSLFLTVAVVLITSSVNAQLYDVTSYGAIGDGSTDNTVAIQKAIDECAKTGGKVYFPGGKFLTATVVLKSNVTLHVSSNATVLGHTDTKRYPYQESGIHFYGEEWARQALIFCKGQQNVGIEGSGTIDGQGGSFVVNTIKKPDRYRDRPYLLWFAGCKNVSVKGISLRNSAFWMQHYLGCEFVMIDGIKIWNHSNKNNDMMDIDGCRNVTISNVIGDSDDDGITIKSTSPLISENITITNCVISSHCNGIKFGTESTGGFRNVTVSNCVIKPSGQTSTIYGKPAGMGGLALEIVDGGIMENITIDNVVIDGPTVPIFIRLGNRARKYMTSAAAPGKGRVRNINLSNIIATSADEIGCSITGIASAPLEGISLRNIRLETKGGDSLVDIFKPVIEKEEEYPEGTMFGKLPSYGFFVRHVKDIKMSDITIRTTGKESRPGIVVNNTQQFSFNALDIQTNNDTKTPIYISESKDGSITNSLQYYPVQQFFIKDKGSVNIIVDKPRK</sequence>
<dbReference type="InterPro" id="IPR051801">
    <property type="entry name" value="GH28_Enzymes"/>
</dbReference>
<evidence type="ECO:0000256" key="4">
    <source>
        <dbReference type="RuleBase" id="RU361169"/>
    </source>
</evidence>
<keyword evidence="2 4" id="KW-0378">Hydrolase</keyword>
<evidence type="ECO:0000256" key="2">
    <source>
        <dbReference type="ARBA" id="ARBA00022801"/>
    </source>
</evidence>
<dbReference type="GO" id="GO:0016787">
    <property type="term" value="F:hydrolase activity"/>
    <property type="evidence" value="ECO:0007669"/>
    <property type="project" value="UniProtKB-KW"/>
</dbReference>
<name>A0ABS9KU93_9BACT</name>
<dbReference type="InterPro" id="IPR012334">
    <property type="entry name" value="Pectin_lyas_fold"/>
</dbReference>
<evidence type="ECO:0000256" key="1">
    <source>
        <dbReference type="ARBA" id="ARBA00008834"/>
    </source>
</evidence>
<evidence type="ECO:0000256" key="3">
    <source>
        <dbReference type="ARBA" id="ARBA00023295"/>
    </source>
</evidence>
<proteinExistence type="inferred from homology"/>
<evidence type="ECO:0000313" key="7">
    <source>
        <dbReference type="Proteomes" id="UP001165367"/>
    </source>
</evidence>
<protein>
    <submittedName>
        <fullName evidence="6">Glycosyl hydrolase family 28 protein</fullName>
    </submittedName>
</protein>
<accession>A0ABS9KU93</accession>
<gene>
    <name evidence="6" type="ORF">LZZ85_16360</name>
</gene>
<evidence type="ECO:0000313" key="6">
    <source>
        <dbReference type="EMBL" id="MCG2615870.1"/>
    </source>
</evidence>
<comment type="similarity">
    <text evidence="1 4">Belongs to the glycosyl hydrolase 28 family.</text>
</comment>
<feature type="signal peptide" evidence="5">
    <location>
        <begin position="1"/>
        <end position="24"/>
    </location>
</feature>
<dbReference type="InterPro" id="IPR000743">
    <property type="entry name" value="Glyco_hydro_28"/>
</dbReference>